<dbReference type="AlphaFoldDB" id="A0AAV3Y2L4"/>
<evidence type="ECO:0000256" key="1">
    <source>
        <dbReference type="SAM" id="Phobius"/>
    </source>
</evidence>
<comment type="caution">
    <text evidence="2">The sequence shown here is derived from an EMBL/GenBank/DDBJ whole genome shotgun (WGS) entry which is preliminary data.</text>
</comment>
<keyword evidence="3" id="KW-1185">Reference proteome</keyword>
<dbReference type="Proteomes" id="UP000735302">
    <property type="component" value="Unassembled WGS sequence"/>
</dbReference>
<dbReference type="Gene3D" id="3.40.50.150">
    <property type="entry name" value="Vaccinia Virus protein VP39"/>
    <property type="match status" value="1"/>
</dbReference>
<keyword evidence="1" id="KW-0472">Membrane</keyword>
<sequence length="359" mass="40682">MNLKKALSCVGSVRKIRGGLAARYCCYIICAVAVLEFIALNIFMLYVMRFLGSTFSGLNSDDPTRSFANRLQESGLLNDLISSAKSNQLFQRTLQETLERVYIVHSKQEQSGLRKPRLKDVKDRTMKDISLLGLDVSHSREATYIYNRILGRKNFPYHFFVVDIGANDGFLSSNSFNFIQWGWDAVLVDPQGTELQSAWQNIKSYIDQYSEGDQRVEFVRAAITDRDGSVPFHYSKQGQGTMSHVAEAGVHNRLKDEVILRVSGLTVKTLAAKTKIPKNFGVLSIDAEGLGKEITNQWLTLGFRPAYIVTEYLNLGEPHAVFIDRLRMSQYRYLGKRGWNLIFEHEPVQDAETSKLDDS</sequence>
<gene>
    <name evidence="2" type="ORF">PoB_000337500</name>
</gene>
<dbReference type="EMBL" id="BLXT01000427">
    <property type="protein sequence ID" value="GFN76869.1"/>
    <property type="molecule type" value="Genomic_DNA"/>
</dbReference>
<evidence type="ECO:0000313" key="2">
    <source>
        <dbReference type="EMBL" id="GFN76869.1"/>
    </source>
</evidence>
<protein>
    <recommendedName>
        <fullName evidence="4">Methyltransferase FkbM domain-containing protein</fullName>
    </recommendedName>
</protein>
<proteinExistence type="predicted"/>
<evidence type="ECO:0008006" key="4">
    <source>
        <dbReference type="Google" id="ProtNLM"/>
    </source>
</evidence>
<evidence type="ECO:0000313" key="3">
    <source>
        <dbReference type="Proteomes" id="UP000735302"/>
    </source>
</evidence>
<keyword evidence="1" id="KW-0812">Transmembrane</keyword>
<dbReference type="SUPFAM" id="SSF53335">
    <property type="entry name" value="S-adenosyl-L-methionine-dependent methyltransferases"/>
    <property type="match status" value="1"/>
</dbReference>
<accession>A0AAV3Y2L4</accession>
<feature type="transmembrane region" description="Helical" evidence="1">
    <location>
        <begin position="24"/>
        <end position="48"/>
    </location>
</feature>
<reference evidence="2 3" key="1">
    <citation type="journal article" date="2021" name="Elife">
        <title>Chloroplast acquisition without the gene transfer in kleptoplastic sea slugs, Plakobranchus ocellatus.</title>
        <authorList>
            <person name="Maeda T."/>
            <person name="Takahashi S."/>
            <person name="Yoshida T."/>
            <person name="Shimamura S."/>
            <person name="Takaki Y."/>
            <person name="Nagai Y."/>
            <person name="Toyoda A."/>
            <person name="Suzuki Y."/>
            <person name="Arimoto A."/>
            <person name="Ishii H."/>
            <person name="Satoh N."/>
            <person name="Nishiyama T."/>
            <person name="Hasebe M."/>
            <person name="Maruyama T."/>
            <person name="Minagawa J."/>
            <person name="Obokata J."/>
            <person name="Shigenobu S."/>
        </authorList>
    </citation>
    <scope>NUCLEOTIDE SEQUENCE [LARGE SCALE GENOMIC DNA]</scope>
</reference>
<dbReference type="InterPro" id="IPR029063">
    <property type="entry name" value="SAM-dependent_MTases_sf"/>
</dbReference>
<name>A0AAV3Y2L4_9GAST</name>
<keyword evidence="1" id="KW-1133">Transmembrane helix</keyword>
<organism evidence="2 3">
    <name type="scientific">Plakobranchus ocellatus</name>
    <dbReference type="NCBI Taxonomy" id="259542"/>
    <lineage>
        <taxon>Eukaryota</taxon>
        <taxon>Metazoa</taxon>
        <taxon>Spiralia</taxon>
        <taxon>Lophotrochozoa</taxon>
        <taxon>Mollusca</taxon>
        <taxon>Gastropoda</taxon>
        <taxon>Heterobranchia</taxon>
        <taxon>Euthyneura</taxon>
        <taxon>Panpulmonata</taxon>
        <taxon>Sacoglossa</taxon>
        <taxon>Placobranchoidea</taxon>
        <taxon>Plakobranchidae</taxon>
        <taxon>Plakobranchus</taxon>
    </lineage>
</organism>